<dbReference type="OrthoDB" id="3240190at2759"/>
<keyword evidence="2" id="KW-1185">Reference proteome</keyword>
<gene>
    <name evidence="1" type="ORF">CR513_55859</name>
</gene>
<organism evidence="1 2">
    <name type="scientific">Mucuna pruriens</name>
    <name type="common">Velvet bean</name>
    <name type="synonym">Dolichos pruriens</name>
    <dbReference type="NCBI Taxonomy" id="157652"/>
    <lineage>
        <taxon>Eukaryota</taxon>
        <taxon>Viridiplantae</taxon>
        <taxon>Streptophyta</taxon>
        <taxon>Embryophyta</taxon>
        <taxon>Tracheophyta</taxon>
        <taxon>Spermatophyta</taxon>
        <taxon>Magnoliopsida</taxon>
        <taxon>eudicotyledons</taxon>
        <taxon>Gunneridae</taxon>
        <taxon>Pentapetalae</taxon>
        <taxon>rosids</taxon>
        <taxon>fabids</taxon>
        <taxon>Fabales</taxon>
        <taxon>Fabaceae</taxon>
        <taxon>Papilionoideae</taxon>
        <taxon>50 kb inversion clade</taxon>
        <taxon>NPAAA clade</taxon>
        <taxon>indigoferoid/millettioid clade</taxon>
        <taxon>Phaseoleae</taxon>
        <taxon>Mucuna</taxon>
    </lineage>
</organism>
<protein>
    <submittedName>
        <fullName evidence="1">Uncharacterized protein</fullName>
    </submittedName>
</protein>
<dbReference type="EMBL" id="QJKJ01013880">
    <property type="protein sequence ID" value="RDX65477.1"/>
    <property type="molecule type" value="Genomic_DNA"/>
</dbReference>
<feature type="non-terminal residue" evidence="1">
    <location>
        <position position="1"/>
    </location>
</feature>
<dbReference type="Proteomes" id="UP000257109">
    <property type="component" value="Unassembled WGS sequence"/>
</dbReference>
<name>A0A371EHE7_MUCPR</name>
<sequence>MQNLLIIGFNSTTSYSPFELAYGFNPLSLLDFFPLHVLPNYANDEEPSSSKSFMIRQGPAKLIAHRKEAQPRASPT</sequence>
<evidence type="ECO:0000313" key="1">
    <source>
        <dbReference type="EMBL" id="RDX65477.1"/>
    </source>
</evidence>
<proteinExistence type="predicted"/>
<accession>A0A371EHE7</accession>
<comment type="caution">
    <text evidence="1">The sequence shown here is derived from an EMBL/GenBank/DDBJ whole genome shotgun (WGS) entry which is preliminary data.</text>
</comment>
<evidence type="ECO:0000313" key="2">
    <source>
        <dbReference type="Proteomes" id="UP000257109"/>
    </source>
</evidence>
<dbReference type="AlphaFoldDB" id="A0A371EHE7"/>
<reference evidence="1" key="1">
    <citation type="submission" date="2018-05" db="EMBL/GenBank/DDBJ databases">
        <title>Draft genome of Mucuna pruriens seed.</title>
        <authorList>
            <person name="Nnadi N.E."/>
            <person name="Vos R."/>
            <person name="Hasami M.H."/>
            <person name="Devisetty U.K."/>
            <person name="Aguiy J.C."/>
        </authorList>
    </citation>
    <scope>NUCLEOTIDE SEQUENCE [LARGE SCALE GENOMIC DNA]</scope>
    <source>
        <strain evidence="1">JCA_2017</strain>
    </source>
</reference>